<protein>
    <recommendedName>
        <fullName evidence="9">ABC transporter domain-containing protein</fullName>
    </recommendedName>
</protein>
<keyword evidence="6" id="KW-0067">ATP-binding</keyword>
<dbReference type="NCBIfam" id="NF008453">
    <property type="entry name" value="PRK11308.1"/>
    <property type="match status" value="2"/>
</dbReference>
<proteinExistence type="inferred from homology"/>
<dbReference type="PROSITE" id="PS00211">
    <property type="entry name" value="ABC_TRANSPORTER_1"/>
    <property type="match status" value="2"/>
</dbReference>
<evidence type="ECO:0000313" key="10">
    <source>
        <dbReference type="EMBL" id="OKL48030.1"/>
    </source>
</evidence>
<dbReference type="InterPro" id="IPR050388">
    <property type="entry name" value="ABC_Ni/Peptide_Import"/>
</dbReference>
<evidence type="ECO:0000256" key="5">
    <source>
        <dbReference type="ARBA" id="ARBA00022741"/>
    </source>
</evidence>
<dbReference type="SUPFAM" id="SSF52540">
    <property type="entry name" value="P-loop containing nucleoside triphosphate hydrolases"/>
    <property type="match status" value="2"/>
</dbReference>
<evidence type="ECO:0000256" key="3">
    <source>
        <dbReference type="ARBA" id="ARBA00022448"/>
    </source>
</evidence>
<evidence type="ECO:0000256" key="4">
    <source>
        <dbReference type="ARBA" id="ARBA00022475"/>
    </source>
</evidence>
<dbReference type="STRING" id="1921764.BSR28_05960"/>
<accession>A0A1Q5PLW3</accession>
<dbReference type="InterPro" id="IPR003593">
    <property type="entry name" value="AAA+_ATPase"/>
</dbReference>
<keyword evidence="3" id="KW-0813">Transport</keyword>
<keyword evidence="11" id="KW-1185">Reference proteome</keyword>
<name>A0A1Q5PLW3_9ACTO</name>
<comment type="subcellular location">
    <subcellularLocation>
        <location evidence="1">Cell membrane</location>
        <topology evidence="1">Peripheral membrane protein</topology>
    </subcellularLocation>
</comment>
<feature type="domain" description="ABC transporter" evidence="9">
    <location>
        <begin position="2"/>
        <end position="255"/>
    </location>
</feature>
<dbReference type="InterPro" id="IPR017871">
    <property type="entry name" value="ABC_transporter-like_CS"/>
</dbReference>
<evidence type="ECO:0000256" key="1">
    <source>
        <dbReference type="ARBA" id="ARBA00004202"/>
    </source>
</evidence>
<dbReference type="PANTHER" id="PTHR43297">
    <property type="entry name" value="OLIGOPEPTIDE TRANSPORT ATP-BINDING PROTEIN APPD"/>
    <property type="match status" value="1"/>
</dbReference>
<dbReference type="GO" id="GO:0005524">
    <property type="term" value="F:ATP binding"/>
    <property type="evidence" value="ECO:0007669"/>
    <property type="project" value="UniProtKB-KW"/>
</dbReference>
<evidence type="ECO:0000256" key="6">
    <source>
        <dbReference type="ARBA" id="ARBA00022840"/>
    </source>
</evidence>
<dbReference type="GO" id="GO:0005886">
    <property type="term" value="C:plasma membrane"/>
    <property type="evidence" value="ECO:0007669"/>
    <property type="project" value="UniProtKB-SubCell"/>
</dbReference>
<dbReference type="Proteomes" id="UP000186785">
    <property type="component" value="Unassembled WGS sequence"/>
</dbReference>
<dbReference type="GO" id="GO:0015833">
    <property type="term" value="P:peptide transport"/>
    <property type="evidence" value="ECO:0007669"/>
    <property type="project" value="InterPro"/>
</dbReference>
<gene>
    <name evidence="10" type="ORF">BSR29_05455</name>
</gene>
<comment type="similarity">
    <text evidence="2">Belongs to the ABC transporter superfamily.</text>
</comment>
<organism evidence="10 11">
    <name type="scientific">Boudabousia liubingyangii</name>
    <dbReference type="NCBI Taxonomy" id="1921764"/>
    <lineage>
        <taxon>Bacteria</taxon>
        <taxon>Bacillati</taxon>
        <taxon>Actinomycetota</taxon>
        <taxon>Actinomycetes</taxon>
        <taxon>Actinomycetales</taxon>
        <taxon>Actinomycetaceae</taxon>
        <taxon>Boudabousia</taxon>
    </lineage>
</organism>
<feature type="domain" description="ABC transporter" evidence="9">
    <location>
        <begin position="308"/>
        <end position="548"/>
    </location>
</feature>
<reference evidence="10 11" key="1">
    <citation type="submission" date="2016-11" db="EMBL/GenBank/DDBJ databases">
        <title>Actinomyces gypaetusis sp. nov. isolated from the vulture Gypaetus barbatus in Qinghai Tibet Plateau China.</title>
        <authorList>
            <person name="Meng X."/>
        </authorList>
    </citation>
    <scope>NUCLEOTIDE SEQUENCE [LARGE SCALE GENOMIC DNA]</scope>
    <source>
        <strain evidence="10 11">VUL4_2</strain>
    </source>
</reference>
<evidence type="ECO:0000259" key="9">
    <source>
        <dbReference type="PROSITE" id="PS50893"/>
    </source>
</evidence>
<feature type="region of interest" description="Disordered" evidence="8">
    <location>
        <begin position="562"/>
        <end position="583"/>
    </location>
</feature>
<dbReference type="InterPro" id="IPR003439">
    <property type="entry name" value="ABC_transporter-like_ATP-bd"/>
</dbReference>
<dbReference type="SMART" id="SM00382">
    <property type="entry name" value="AAA"/>
    <property type="match status" value="2"/>
</dbReference>
<dbReference type="Pfam" id="PF08352">
    <property type="entry name" value="oligo_HPY"/>
    <property type="match status" value="2"/>
</dbReference>
<dbReference type="EMBL" id="MQSV01000003">
    <property type="protein sequence ID" value="OKL48030.1"/>
    <property type="molecule type" value="Genomic_DNA"/>
</dbReference>
<dbReference type="Gene3D" id="3.40.50.300">
    <property type="entry name" value="P-loop containing nucleotide triphosphate hydrolases"/>
    <property type="match status" value="2"/>
</dbReference>
<dbReference type="Pfam" id="PF00005">
    <property type="entry name" value="ABC_tran"/>
    <property type="match status" value="2"/>
</dbReference>
<evidence type="ECO:0000256" key="8">
    <source>
        <dbReference type="SAM" id="MobiDB-lite"/>
    </source>
</evidence>
<dbReference type="PANTHER" id="PTHR43297:SF2">
    <property type="entry name" value="DIPEPTIDE TRANSPORT ATP-BINDING PROTEIN DPPD"/>
    <property type="match status" value="1"/>
</dbReference>
<dbReference type="AlphaFoldDB" id="A0A1Q5PLW3"/>
<comment type="caution">
    <text evidence="10">The sequence shown here is derived from an EMBL/GenBank/DDBJ whole genome shotgun (WGS) entry which is preliminary data.</text>
</comment>
<dbReference type="InterPro" id="IPR027417">
    <property type="entry name" value="P-loop_NTPase"/>
</dbReference>
<evidence type="ECO:0000256" key="2">
    <source>
        <dbReference type="ARBA" id="ARBA00005417"/>
    </source>
</evidence>
<evidence type="ECO:0000256" key="7">
    <source>
        <dbReference type="ARBA" id="ARBA00023136"/>
    </source>
</evidence>
<dbReference type="PROSITE" id="PS50893">
    <property type="entry name" value="ABC_TRANSPORTER_2"/>
    <property type="match status" value="2"/>
</dbReference>
<dbReference type="GO" id="GO:0016887">
    <property type="term" value="F:ATP hydrolysis activity"/>
    <property type="evidence" value="ECO:0007669"/>
    <property type="project" value="InterPro"/>
</dbReference>
<dbReference type="CDD" id="cd03257">
    <property type="entry name" value="ABC_NikE_OppD_transporters"/>
    <property type="match status" value="2"/>
</dbReference>
<keyword evidence="4" id="KW-1003">Cell membrane</keyword>
<sequence>MLLAQDISVRFPGSAQAAVKDADLEIKHGEVTALVGESGSGKSVTARAIMGLLGKRVEVGGSAVLSGRKDNPNLQLIGAGSQIMREVRGARIAMVFQEPTTAMNPLMTIGDQIDEVMLIHKDADRKEARERSLELLGEVGLQDPQRVYRSYPHQVSGGQLQRACIAMAIACRPCVVIADEPTTALDMLAQKQILDLLRRLCRERRIGILLITHDMGVVADLADRVIVLRRGQVEEAGPVEQVFYHPQAPYTQKLLASVPRLGHTLQAQVSDGEVSDEEARASVNALLDPVLPEPKLKRKGADEQPLAVEVKNLSVVYPGGTKALSDVSFDLPAGEILALVGQSGSGKSTLGATIYGQVKATEGEVRLAGEKVSALRGGARRRALARVGVVFQNPAASLNPRRTVIESVAEPLRTHTKLSAAERRERALHALKAARFDPQLAYRYPHELSGGQRQRVAIARAIVLRPTLVIADEPTSALDVSVQAQVLATLADLQERMGFACLLITHDLAVVEQLASRTIVLKSGEVMEAGSTKQILQDPQTKYTQDLINAVPVADPREQAARREAAAAGKVATVGESVAPSAE</sequence>
<keyword evidence="5" id="KW-0547">Nucleotide-binding</keyword>
<evidence type="ECO:0000313" key="11">
    <source>
        <dbReference type="Proteomes" id="UP000186785"/>
    </source>
</evidence>
<keyword evidence="7" id="KW-0472">Membrane</keyword>
<dbReference type="InterPro" id="IPR013563">
    <property type="entry name" value="Oligopep_ABC_C"/>
</dbReference>